<organism evidence="27 28">
    <name type="scientific">Anopheles dirus</name>
    <dbReference type="NCBI Taxonomy" id="7168"/>
    <lineage>
        <taxon>Eukaryota</taxon>
        <taxon>Metazoa</taxon>
        <taxon>Ecdysozoa</taxon>
        <taxon>Arthropoda</taxon>
        <taxon>Hexapoda</taxon>
        <taxon>Insecta</taxon>
        <taxon>Pterygota</taxon>
        <taxon>Neoptera</taxon>
        <taxon>Endopterygota</taxon>
        <taxon>Diptera</taxon>
        <taxon>Nematocera</taxon>
        <taxon>Culicoidea</taxon>
        <taxon>Culicidae</taxon>
        <taxon>Anophelinae</taxon>
        <taxon>Anopheles</taxon>
    </lineage>
</organism>
<dbReference type="Pfam" id="PF17900">
    <property type="entry name" value="Peptidase_M1_N"/>
    <property type="match status" value="1"/>
</dbReference>
<evidence type="ECO:0000256" key="22">
    <source>
        <dbReference type="PIRSR" id="PIRSR634016-4"/>
    </source>
</evidence>
<dbReference type="Gene3D" id="2.60.40.1910">
    <property type="match status" value="1"/>
</dbReference>
<dbReference type="PANTHER" id="PTHR11533:SF290">
    <property type="entry name" value="AMINOPEPTIDASE"/>
    <property type="match status" value="1"/>
</dbReference>
<keyword evidence="11 23" id="KW-0732">Signal</keyword>
<evidence type="ECO:0000256" key="21">
    <source>
        <dbReference type="PIRSR" id="PIRSR634016-3"/>
    </source>
</evidence>
<evidence type="ECO:0000256" key="16">
    <source>
        <dbReference type="ARBA" id="ARBA00023157"/>
    </source>
</evidence>
<dbReference type="InterPro" id="IPR027268">
    <property type="entry name" value="Peptidase_M4/M1_CTD_sf"/>
</dbReference>
<dbReference type="GO" id="GO:0008270">
    <property type="term" value="F:zinc ion binding"/>
    <property type="evidence" value="ECO:0007669"/>
    <property type="project" value="InterPro"/>
</dbReference>
<evidence type="ECO:0000256" key="14">
    <source>
        <dbReference type="ARBA" id="ARBA00023049"/>
    </source>
</evidence>
<accession>A0A182NNG8</accession>
<evidence type="ECO:0000256" key="18">
    <source>
        <dbReference type="ARBA" id="ARBA00023288"/>
    </source>
</evidence>
<dbReference type="SUPFAM" id="SSF55486">
    <property type="entry name" value="Metalloproteases ('zincins'), catalytic domain"/>
    <property type="match status" value="2"/>
</dbReference>
<proteinExistence type="inferred from homology"/>
<keyword evidence="8" id="KW-0336">GPI-anchor</keyword>
<dbReference type="GO" id="GO:0005886">
    <property type="term" value="C:plasma membrane"/>
    <property type="evidence" value="ECO:0007669"/>
    <property type="project" value="UniProtKB-SubCell"/>
</dbReference>
<evidence type="ECO:0000256" key="20">
    <source>
        <dbReference type="PIRSR" id="PIRSR634016-1"/>
    </source>
</evidence>
<dbReference type="GO" id="GO:0098552">
    <property type="term" value="C:side of membrane"/>
    <property type="evidence" value="ECO:0007669"/>
    <property type="project" value="UniProtKB-KW"/>
</dbReference>
<dbReference type="PANTHER" id="PTHR11533">
    <property type="entry name" value="PROTEASE M1 ZINC METALLOPROTEASE"/>
    <property type="match status" value="1"/>
</dbReference>
<dbReference type="InterPro" id="IPR050344">
    <property type="entry name" value="Peptidase_M1_aminopeptidases"/>
</dbReference>
<dbReference type="CDD" id="cd09601">
    <property type="entry name" value="M1_APN-Q_like"/>
    <property type="match status" value="2"/>
</dbReference>
<dbReference type="FunFam" id="1.10.390.10:FF:000019">
    <property type="entry name" value="Aminopeptidase"/>
    <property type="match status" value="1"/>
</dbReference>
<protein>
    <recommendedName>
        <fullName evidence="5">Aminopeptidase N</fullName>
        <ecNumber evidence="4">3.4.11.2</ecNumber>
    </recommendedName>
    <alternativeName>
        <fullName evidence="19">Microsomal aminopeptidase</fullName>
    </alternativeName>
</protein>
<dbReference type="PRINTS" id="PR00756">
    <property type="entry name" value="ALADIPTASE"/>
</dbReference>
<dbReference type="Pfam" id="PF11838">
    <property type="entry name" value="ERAP1_C"/>
    <property type="match status" value="1"/>
</dbReference>
<comment type="catalytic activity">
    <reaction evidence="1">
        <text>Release of an N-terminal amino acid, Xaa-|-Yaa- from a peptide, amide or arylamide. Xaa is preferably Ala, but may be most amino acids including Pro (slow action). When a terminal hydrophobic residue is followed by a prolyl residue, the two may be released as an intact Xaa-Pro dipeptide.</text>
        <dbReference type="EC" id="3.4.11.2"/>
    </reaction>
</comment>
<dbReference type="GO" id="GO:0043171">
    <property type="term" value="P:peptide catabolic process"/>
    <property type="evidence" value="ECO:0007669"/>
    <property type="project" value="TreeGrafter"/>
</dbReference>
<evidence type="ECO:0000256" key="10">
    <source>
        <dbReference type="ARBA" id="ARBA00022723"/>
    </source>
</evidence>
<evidence type="ECO:0000256" key="6">
    <source>
        <dbReference type="ARBA" id="ARBA00022438"/>
    </source>
</evidence>
<feature type="site" description="Transition state stabilizer" evidence="22">
    <location>
        <position position="452"/>
    </location>
</feature>
<dbReference type="InterPro" id="IPR034016">
    <property type="entry name" value="M1_APN-typ"/>
</dbReference>
<dbReference type="GO" id="GO:0070006">
    <property type="term" value="F:metalloaminopeptidase activity"/>
    <property type="evidence" value="ECO:0007669"/>
    <property type="project" value="TreeGrafter"/>
</dbReference>
<keyword evidence="13 21" id="KW-0862">Zinc</keyword>
<dbReference type="GO" id="GO:0005615">
    <property type="term" value="C:extracellular space"/>
    <property type="evidence" value="ECO:0007669"/>
    <property type="project" value="TreeGrafter"/>
</dbReference>
<keyword evidence="28" id="KW-1185">Reference proteome</keyword>
<comment type="cofactor">
    <cofactor evidence="21">
        <name>Zn(2+)</name>
        <dbReference type="ChEBI" id="CHEBI:29105"/>
    </cofactor>
    <text evidence="21">Binds 1 zinc ion per subunit.</text>
</comment>
<comment type="similarity">
    <text evidence="3">Belongs to the peptidase M1 family.</text>
</comment>
<dbReference type="AlphaFoldDB" id="A0A182NNG8"/>
<comment type="subcellular location">
    <subcellularLocation>
        <location evidence="2">Cell membrane</location>
        <topology evidence="2">Lipid-anchor</topology>
        <topology evidence="2">GPI-anchor</topology>
    </subcellularLocation>
</comment>
<dbReference type="Proteomes" id="UP000075884">
    <property type="component" value="Unassembled WGS sequence"/>
</dbReference>
<evidence type="ECO:0000256" key="8">
    <source>
        <dbReference type="ARBA" id="ARBA00022622"/>
    </source>
</evidence>
<evidence type="ECO:0000256" key="3">
    <source>
        <dbReference type="ARBA" id="ARBA00010136"/>
    </source>
</evidence>
<feature type="signal peptide" evidence="23">
    <location>
        <begin position="1"/>
        <end position="25"/>
    </location>
</feature>
<evidence type="ECO:0000256" key="11">
    <source>
        <dbReference type="ARBA" id="ARBA00022729"/>
    </source>
</evidence>
<evidence type="ECO:0000256" key="4">
    <source>
        <dbReference type="ARBA" id="ARBA00012564"/>
    </source>
</evidence>
<dbReference type="Gene3D" id="1.25.50.20">
    <property type="match status" value="1"/>
</dbReference>
<evidence type="ECO:0000313" key="27">
    <source>
        <dbReference type="EnsemblMetazoa" id="ADIR009203-PA"/>
    </source>
</evidence>
<keyword evidence="16" id="KW-1015">Disulfide bond</keyword>
<evidence type="ECO:0000256" key="1">
    <source>
        <dbReference type="ARBA" id="ARBA00000098"/>
    </source>
</evidence>
<dbReference type="VEuPathDB" id="VectorBase:ADIR009203"/>
<dbReference type="FunFam" id="2.60.40.1910:FF:000008">
    <property type="entry name" value="Aminopeptidase"/>
    <property type="match status" value="1"/>
</dbReference>
<evidence type="ECO:0000313" key="28">
    <source>
        <dbReference type="Proteomes" id="UP000075884"/>
    </source>
</evidence>
<dbReference type="GO" id="GO:0006508">
    <property type="term" value="P:proteolysis"/>
    <property type="evidence" value="ECO:0007669"/>
    <property type="project" value="UniProtKB-KW"/>
</dbReference>
<evidence type="ECO:0000256" key="5">
    <source>
        <dbReference type="ARBA" id="ARBA00015611"/>
    </source>
</evidence>
<feature type="binding site" evidence="21">
    <location>
        <position position="370"/>
    </location>
    <ligand>
        <name>Zn(2+)</name>
        <dbReference type="ChEBI" id="CHEBI:29105"/>
        <note>catalytic</note>
    </ligand>
</feature>
<evidence type="ECO:0000256" key="19">
    <source>
        <dbReference type="ARBA" id="ARBA00042613"/>
    </source>
</evidence>
<feature type="domain" description="ERAP1-like C-terminal" evidence="25">
    <location>
        <begin position="597"/>
        <end position="900"/>
    </location>
</feature>
<dbReference type="Gene3D" id="1.10.390.10">
    <property type="entry name" value="Neutral Protease Domain 2"/>
    <property type="match status" value="2"/>
</dbReference>
<feature type="binding site" evidence="21">
    <location>
        <position position="389"/>
    </location>
    <ligand>
        <name>Zn(2+)</name>
        <dbReference type="ChEBI" id="CHEBI:29105"/>
        <note>catalytic</note>
    </ligand>
</feature>
<evidence type="ECO:0000256" key="23">
    <source>
        <dbReference type="SAM" id="SignalP"/>
    </source>
</evidence>
<feature type="domain" description="Peptidase M1 membrane alanine aminopeptidase" evidence="24">
    <location>
        <begin position="292"/>
        <end position="519"/>
    </location>
</feature>
<feature type="domain" description="Peptidase M1 membrane alanine aminopeptidase" evidence="24">
    <location>
        <begin position="1037"/>
        <end position="1228"/>
    </location>
</feature>
<keyword evidence="9" id="KW-0645">Protease</keyword>
<dbReference type="GO" id="GO:0016285">
    <property type="term" value="F:alanyl aminopeptidase activity"/>
    <property type="evidence" value="ECO:0007669"/>
    <property type="project" value="UniProtKB-EC"/>
</dbReference>
<feature type="binding site" evidence="21">
    <location>
        <position position="366"/>
    </location>
    <ligand>
        <name>Zn(2+)</name>
        <dbReference type="ChEBI" id="CHEBI:29105"/>
        <note>catalytic</note>
    </ligand>
</feature>
<keyword evidence="6" id="KW-0031">Aminopeptidase</keyword>
<dbReference type="InterPro" id="IPR014782">
    <property type="entry name" value="Peptidase_M1_dom"/>
</dbReference>
<dbReference type="GO" id="GO:0005737">
    <property type="term" value="C:cytoplasm"/>
    <property type="evidence" value="ECO:0007669"/>
    <property type="project" value="TreeGrafter"/>
</dbReference>
<dbReference type="EnsemblMetazoa" id="ADIR009203-RA">
    <property type="protein sequence ID" value="ADIR009203-PA"/>
    <property type="gene ID" value="ADIR009203"/>
</dbReference>
<keyword evidence="18" id="KW-0449">Lipoprotein</keyword>
<evidence type="ECO:0000259" key="26">
    <source>
        <dbReference type="Pfam" id="PF17900"/>
    </source>
</evidence>
<dbReference type="EC" id="3.4.11.2" evidence="4"/>
<keyword evidence="17" id="KW-0325">Glycoprotein</keyword>
<evidence type="ECO:0000256" key="15">
    <source>
        <dbReference type="ARBA" id="ARBA00023136"/>
    </source>
</evidence>
<feature type="chain" id="PRO_5008130151" description="Aminopeptidase N" evidence="23">
    <location>
        <begin position="26"/>
        <end position="1251"/>
    </location>
</feature>
<evidence type="ECO:0000256" key="13">
    <source>
        <dbReference type="ARBA" id="ARBA00022833"/>
    </source>
</evidence>
<feature type="domain" description="Aminopeptidase N-like N-terminal" evidence="26">
    <location>
        <begin position="71"/>
        <end position="263"/>
    </location>
</feature>
<sequence length="1251" mass="140200">MVRSLVLVSIGLCCLLGADKVLTRAERPPFKSSGIYDQEPEPVASAGVGDVVGVAPVQDVDERYRLPKTSVPIHYNLHLHTEIHRNERSFQGSVGIQLELLVVTDQLVLHNRGLVISSAKLSSLPNGVNGAPQLIGDVQYSTDTTFEHITFTNPSVLQPGMYLLEVEFQGRLSTNDDGFYVSSYVNDQDERRYLATTQFESTSARMAFPCYDEPALKATFTVSITHSIFYSAISNMPVSGTVDLADSMRTTTFQTTPIMSSYLLAFVVSDFLFRSGSQRVYVRPNAFNEASFGLEAGQRILAALDAYLGIAYSTHMAKIDQVAVPDFAAGAMENWGLVTYREQYLLFNPAVSTYRTKTNVATTIAHEYAHQWFGNLVTAEWWEYIWLNEGFATLYEYYGAHLAYPDQEYWELFNPQVIQAAMVPDGQASTRPMNWNAATPGEISALFDRVAYPKSGSVLNMMRHVLGDDNWTAGLREYLNARAYKGAIDEQLYEGLQSAIEGKGVLPSGVTVAQIMRTWATEAGYPVLTVRRSYDSGDVIISQERFYSDRKIPNTNIWMLPYNFVQQARADFNEFDDFQWLSTKAARIATNVPANEWIIFNKQQVGYYRVNYDDQNWELITQALFDNYASVHRLNRAQLIDDAYWLARSGRLDMRVTLRLMTYLRNEKEYAPWTAANVVLTYFNNRLRGTEGYHDLMVFVDALIENIYSELTIDAVAEGDTLLHKYLVQTISTWACTLGYTDCLAKTSALLTAEATDTTSTVHPDIATVTYCYGMRTAGETEFHYLYRKMMDSKNLAERTMLIDALGCSHNKEFLTSLLTTALGNVEINYSADERRRVVQAVYSGSRIGVDALIEFLSDPMMVNEFVSMLSTSTLNSALSAIASRTNNDDEVNKLNALITALGSRVSSQTATNLRNSAQSNLDWVSGFEGLMLSSFLTDFVAEITNPTEPTDTTTVGTTTTITPAPVTTTTAAAVTTTGDGLKQTRFRPTPSMPTYLVAFAITTDYVSARVSLKAPPSSITMELIAPPTVTPSAQSYGLNLGATAIRTIEQHFNQSYELPKLDQLAVPELSFVAMENWGLVIYDQLYLLYDESTDTNRDKENVIITVVHEFVHQFLGNLLTPHWWSDLSLSEGFATFYEHYLGSMVEPSIRFMEKFTTDALQVALLLDCDISVRPISYEVERRTDIERLFDIIAYQKGGSVFRMFHYALGGQTFLKGMRHYISTNIGTDPAFLNIVSDIEQRQADLVRYDE</sequence>
<dbReference type="FunFam" id="1.10.390.10:FF:000013">
    <property type="entry name" value="Aminopeptidase N"/>
    <property type="match status" value="1"/>
</dbReference>
<dbReference type="InterPro" id="IPR001930">
    <property type="entry name" value="Peptidase_M1"/>
</dbReference>
<dbReference type="FunFam" id="1.25.50.20:FF:000001">
    <property type="entry name" value="Aminopeptidase"/>
    <property type="match status" value="1"/>
</dbReference>
<evidence type="ECO:0000256" key="9">
    <source>
        <dbReference type="ARBA" id="ARBA00022670"/>
    </source>
</evidence>
<evidence type="ECO:0000259" key="24">
    <source>
        <dbReference type="Pfam" id="PF01433"/>
    </source>
</evidence>
<reference evidence="27" key="2">
    <citation type="submission" date="2020-05" db="UniProtKB">
        <authorList>
            <consortium name="EnsemblMetazoa"/>
        </authorList>
    </citation>
    <scope>IDENTIFICATION</scope>
    <source>
        <strain evidence="27">WRAIR2</strain>
    </source>
</reference>
<dbReference type="Pfam" id="PF01433">
    <property type="entry name" value="Peptidase_M1"/>
    <property type="match status" value="2"/>
</dbReference>
<name>A0A182NNG8_9DIPT</name>
<keyword evidence="7" id="KW-1003">Cell membrane</keyword>
<evidence type="ECO:0000256" key="17">
    <source>
        <dbReference type="ARBA" id="ARBA00023180"/>
    </source>
</evidence>
<feature type="active site" description="Proton acceptor" evidence="20">
    <location>
        <position position="367"/>
    </location>
</feature>
<dbReference type="GO" id="GO:0042277">
    <property type="term" value="F:peptide binding"/>
    <property type="evidence" value="ECO:0007669"/>
    <property type="project" value="TreeGrafter"/>
</dbReference>
<evidence type="ECO:0000259" key="25">
    <source>
        <dbReference type="Pfam" id="PF11838"/>
    </source>
</evidence>
<dbReference type="Gene3D" id="2.60.40.1730">
    <property type="entry name" value="tricorn interacting facor f3 domain"/>
    <property type="match status" value="1"/>
</dbReference>
<dbReference type="InterPro" id="IPR024571">
    <property type="entry name" value="ERAP1-like_C_dom"/>
</dbReference>
<keyword evidence="10 21" id="KW-0479">Metal-binding</keyword>
<keyword evidence="14" id="KW-0482">Metalloprotease</keyword>
<dbReference type="STRING" id="7168.A0A182NNG8"/>
<evidence type="ECO:0000256" key="2">
    <source>
        <dbReference type="ARBA" id="ARBA00004609"/>
    </source>
</evidence>
<dbReference type="SUPFAM" id="SSF63737">
    <property type="entry name" value="Leukotriene A4 hydrolase N-terminal domain"/>
    <property type="match status" value="1"/>
</dbReference>
<dbReference type="InterPro" id="IPR045357">
    <property type="entry name" value="Aminopeptidase_N-like_N"/>
</dbReference>
<evidence type="ECO:0000256" key="7">
    <source>
        <dbReference type="ARBA" id="ARBA00022475"/>
    </source>
</evidence>
<keyword evidence="15" id="KW-0472">Membrane</keyword>
<dbReference type="InterPro" id="IPR042097">
    <property type="entry name" value="Aminopeptidase_N-like_N_sf"/>
</dbReference>
<reference evidence="28" key="1">
    <citation type="submission" date="2013-03" db="EMBL/GenBank/DDBJ databases">
        <title>The Genome Sequence of Anopheles dirus WRAIR2.</title>
        <authorList>
            <consortium name="The Broad Institute Genomics Platform"/>
            <person name="Neafsey D.E."/>
            <person name="Walton C."/>
            <person name="Walker B."/>
            <person name="Young S.K."/>
            <person name="Zeng Q."/>
            <person name="Gargeya S."/>
            <person name="Fitzgerald M."/>
            <person name="Haas B."/>
            <person name="Abouelleil A."/>
            <person name="Allen A.W."/>
            <person name="Alvarado L."/>
            <person name="Arachchi H.M."/>
            <person name="Berlin A.M."/>
            <person name="Chapman S.B."/>
            <person name="Gainer-Dewar J."/>
            <person name="Goldberg J."/>
            <person name="Griggs A."/>
            <person name="Gujja S."/>
            <person name="Hansen M."/>
            <person name="Howarth C."/>
            <person name="Imamovic A."/>
            <person name="Ireland A."/>
            <person name="Larimer J."/>
            <person name="McCowan C."/>
            <person name="Murphy C."/>
            <person name="Pearson M."/>
            <person name="Poon T.W."/>
            <person name="Priest M."/>
            <person name="Roberts A."/>
            <person name="Saif S."/>
            <person name="Shea T."/>
            <person name="Sisk P."/>
            <person name="Sykes S."/>
            <person name="Wortman J."/>
            <person name="Nusbaum C."/>
            <person name="Birren B."/>
        </authorList>
    </citation>
    <scope>NUCLEOTIDE SEQUENCE [LARGE SCALE GENOMIC DNA]</scope>
    <source>
        <strain evidence="28">WRAIR2</strain>
    </source>
</reference>
<keyword evidence="12" id="KW-0378">Hydrolase</keyword>
<evidence type="ECO:0000256" key="12">
    <source>
        <dbReference type="ARBA" id="ARBA00022801"/>
    </source>
</evidence>
<dbReference type="FunFam" id="2.60.40.1730:FF:000002">
    <property type="entry name" value="Aminopeptidase"/>
    <property type="match status" value="1"/>
</dbReference>